<sequence length="236" mass="27312">MTNKLIAFIPLRKGSKGIIGKNHKYFNGKPLFQWILDTALKTHKFDEIWVATNDDIIKKILVEVYPNKVLLFHRSNKNADDNSPTTDVVLEFLNEHTYLQNDKLILLQATSPQTSVYDIQAVIAKIIDNQYDSVLSCLRLKHFRWTEDGDSLDYNWENKPRRQDYKGYLIESGAIYGSTIQAILQSKQLISGTVGTVEITSPFAIEIDEPIDWEIAETYVKYLQNEEKKRLLPRVY</sequence>
<evidence type="ECO:0000313" key="1">
    <source>
        <dbReference type="EMBL" id="SPZ92077.1"/>
    </source>
</evidence>
<dbReference type="SUPFAM" id="SSF53448">
    <property type="entry name" value="Nucleotide-diphospho-sugar transferases"/>
    <property type="match status" value="1"/>
</dbReference>
<dbReference type="Gene3D" id="3.90.550.10">
    <property type="entry name" value="Spore Coat Polysaccharide Biosynthesis Protein SpsA, Chain A"/>
    <property type="match status" value="1"/>
</dbReference>
<dbReference type="Proteomes" id="UP000251241">
    <property type="component" value="Unassembled WGS sequence"/>
</dbReference>
<dbReference type="InterPro" id="IPR050793">
    <property type="entry name" value="CMP-NeuNAc_synthase"/>
</dbReference>
<dbReference type="Pfam" id="PF02348">
    <property type="entry name" value="CTP_transf_3"/>
    <property type="match status" value="1"/>
</dbReference>
<dbReference type="RefSeq" id="WP_112375667.1">
    <property type="nucleotide sequence ID" value="NZ_CP069793.1"/>
</dbReference>
<keyword evidence="1" id="KW-0808">Transferase</keyword>
<dbReference type="GO" id="GO:0008690">
    <property type="term" value="F:3-deoxy-manno-octulosonate cytidylyltransferase activity"/>
    <property type="evidence" value="ECO:0007669"/>
    <property type="project" value="UniProtKB-EC"/>
</dbReference>
<protein>
    <submittedName>
        <fullName evidence="1">3-deoxy-manno-octulosonate cytidylyltransferase</fullName>
        <ecNumber evidence="1">2.7.7.38</ecNumber>
    </submittedName>
</protein>
<evidence type="ECO:0000313" key="2">
    <source>
        <dbReference type="Proteomes" id="UP000251241"/>
    </source>
</evidence>
<dbReference type="GO" id="GO:0008781">
    <property type="term" value="F:N-acylneuraminate cytidylyltransferase activity"/>
    <property type="evidence" value="ECO:0007669"/>
    <property type="project" value="TreeGrafter"/>
</dbReference>
<keyword evidence="1" id="KW-0548">Nucleotidyltransferase</keyword>
<dbReference type="PANTHER" id="PTHR21485">
    <property type="entry name" value="HAD SUPERFAMILY MEMBERS CMAS AND KDSC"/>
    <property type="match status" value="1"/>
</dbReference>
<dbReference type="InterPro" id="IPR029044">
    <property type="entry name" value="Nucleotide-diphossugar_trans"/>
</dbReference>
<gene>
    <name evidence="1" type="primary">kpsU_2</name>
    <name evidence="1" type="ORF">NCTC11343_04131</name>
</gene>
<dbReference type="EMBL" id="UAUU01000011">
    <property type="protein sequence ID" value="SPZ92077.1"/>
    <property type="molecule type" value="Genomic_DNA"/>
</dbReference>
<organism evidence="1 2">
    <name type="scientific">Sphingobacterium multivorum</name>
    <dbReference type="NCBI Taxonomy" id="28454"/>
    <lineage>
        <taxon>Bacteria</taxon>
        <taxon>Pseudomonadati</taxon>
        <taxon>Bacteroidota</taxon>
        <taxon>Sphingobacteriia</taxon>
        <taxon>Sphingobacteriales</taxon>
        <taxon>Sphingobacteriaceae</taxon>
        <taxon>Sphingobacterium</taxon>
    </lineage>
</organism>
<proteinExistence type="predicted"/>
<reference evidence="1 2" key="1">
    <citation type="submission" date="2018-06" db="EMBL/GenBank/DDBJ databases">
        <authorList>
            <consortium name="Pathogen Informatics"/>
            <person name="Doyle S."/>
        </authorList>
    </citation>
    <scope>NUCLEOTIDE SEQUENCE [LARGE SCALE GENOMIC DNA]</scope>
    <source>
        <strain evidence="1 2">NCTC11343</strain>
    </source>
</reference>
<dbReference type="InterPro" id="IPR003329">
    <property type="entry name" value="Cytidylyl_trans"/>
</dbReference>
<dbReference type="PANTHER" id="PTHR21485:SF3">
    <property type="entry name" value="N-ACYLNEURAMINATE CYTIDYLYLTRANSFERASE"/>
    <property type="match status" value="1"/>
</dbReference>
<dbReference type="AlphaFoldDB" id="A0A2X2JCG3"/>
<dbReference type="GeneID" id="97182106"/>
<name>A0A2X2JCG3_SPHMU</name>
<dbReference type="CDD" id="cd02513">
    <property type="entry name" value="CMP-NeuAc_Synthase"/>
    <property type="match status" value="1"/>
</dbReference>
<accession>A0A2X2JCG3</accession>
<dbReference type="EC" id="2.7.7.38" evidence="1"/>